<dbReference type="Pfam" id="PF17766">
    <property type="entry name" value="fn3_6"/>
    <property type="match status" value="1"/>
</dbReference>
<dbReference type="GO" id="GO:0004252">
    <property type="term" value="F:serine-type endopeptidase activity"/>
    <property type="evidence" value="ECO:0007669"/>
    <property type="project" value="UniProtKB-UniRule"/>
</dbReference>
<dbReference type="CDD" id="cd02120">
    <property type="entry name" value="PA_subtilisin_like"/>
    <property type="match status" value="1"/>
</dbReference>
<dbReference type="Proteomes" id="UP000796880">
    <property type="component" value="Unassembled WGS sequence"/>
</dbReference>
<dbReference type="OrthoDB" id="206201at2759"/>
<evidence type="ECO:0000256" key="1">
    <source>
        <dbReference type="ARBA" id="ARBA00004613"/>
    </source>
</evidence>
<dbReference type="InterPro" id="IPR034197">
    <property type="entry name" value="Peptidases_S8_3"/>
</dbReference>
<organism evidence="13 14">
    <name type="scientific">Rhamnella rubrinervis</name>
    <dbReference type="NCBI Taxonomy" id="2594499"/>
    <lineage>
        <taxon>Eukaryota</taxon>
        <taxon>Viridiplantae</taxon>
        <taxon>Streptophyta</taxon>
        <taxon>Embryophyta</taxon>
        <taxon>Tracheophyta</taxon>
        <taxon>Spermatophyta</taxon>
        <taxon>Magnoliopsida</taxon>
        <taxon>eudicotyledons</taxon>
        <taxon>Gunneridae</taxon>
        <taxon>Pentapetalae</taxon>
        <taxon>rosids</taxon>
        <taxon>fabids</taxon>
        <taxon>Rosales</taxon>
        <taxon>Rhamnaceae</taxon>
        <taxon>rhamnoid group</taxon>
        <taxon>Rhamneae</taxon>
        <taxon>Rhamnella</taxon>
    </lineage>
</organism>
<feature type="domain" description="Peptidase S8/S53" evidence="10">
    <location>
        <begin position="77"/>
        <end position="518"/>
    </location>
</feature>
<dbReference type="SUPFAM" id="SSF52743">
    <property type="entry name" value="Subtilisin-like"/>
    <property type="match status" value="1"/>
</dbReference>
<dbReference type="Pfam" id="PF05922">
    <property type="entry name" value="Inhibitor_I9"/>
    <property type="match status" value="1"/>
</dbReference>
<comment type="similarity">
    <text evidence="2 9">Belongs to the peptidase S8 family.</text>
</comment>
<dbReference type="PANTHER" id="PTHR10795">
    <property type="entry name" value="PROPROTEIN CONVERTASE SUBTILISIN/KEXIN"/>
    <property type="match status" value="1"/>
</dbReference>
<keyword evidence="6 9" id="KW-0378">Hydrolase</keyword>
<evidence type="ECO:0000313" key="13">
    <source>
        <dbReference type="EMBL" id="KAF3441691.1"/>
    </source>
</evidence>
<dbReference type="AlphaFoldDB" id="A0A8K0E7P4"/>
<dbReference type="EMBL" id="VOIH02000007">
    <property type="protein sequence ID" value="KAF3441691.1"/>
    <property type="molecule type" value="Genomic_DNA"/>
</dbReference>
<feature type="active site" description="Charge relay system" evidence="8 9">
    <location>
        <position position="149"/>
    </location>
</feature>
<evidence type="ECO:0000256" key="7">
    <source>
        <dbReference type="ARBA" id="ARBA00022825"/>
    </source>
</evidence>
<dbReference type="InterPro" id="IPR037045">
    <property type="entry name" value="S8pro/Inhibitor_I9_sf"/>
</dbReference>
<sequence>MKEREKLAKESKIHSYGKSFNGFVARLLPDEAQKLRNEDSVVSVFLNKRRKLHTTRSWDYLGLPLKSGKLNSQIESNLIMGVLDTGIWMDCPSFNDQGFGPPPPKWKGKCVKAANFSGCNNKVIGAKYFRLDRHDDGDDTLTPADEDGHGTHTSSTAAGVAVQHASLYGVGEGTARGGVASSRIAVYKVCWTNGCMDMDILAAFDEAIADGVDLISVSLGGTVDEYFVDPIAIGSFHAMKKGILTSCSAGNDGPYTFSVANVAPWILTVGASSIDRQFTTMVKLGNGQKIYGRSINTFSPKKTIYPLTDGSSAANVSDSTYGNASTCDAGTLAKNKVKGRIVYCEGSYDQESTIQELEGLGTIMTYEEVMDFSYITLVPATYVSQKDGNDIDNYINSTKNAQGVIYRTTRIKVAAPFLASFSSRGPQTIDRNILKPDITAPGIDIIAGYSSLPSISGDPTDKRHALFNIMSGTSMACPHAAAAAAYVKSFHPDWSPAAIKSALMTSATPLKGNELGGDLLGFGAGQINPTKAVHAGLIYDLSADSYISFLCKEGYNSTDLSLLIGGKKKFKCSDFTPAQGTDGLNYPTMHTQLKNPESSIEAVFHRTVTNVGYGKSVYKAKLFSPKGLSVRVIPDTLKFTQLHQKLSFKVVVKGGSMKNGTQILSALLEWSDSKHIVKNHILIYRPLST</sequence>
<evidence type="ECO:0000259" key="10">
    <source>
        <dbReference type="Pfam" id="PF00082"/>
    </source>
</evidence>
<feature type="active site" description="Charge relay system" evidence="8 9">
    <location>
        <position position="474"/>
    </location>
</feature>
<dbReference type="Pfam" id="PF00082">
    <property type="entry name" value="Peptidase_S8"/>
    <property type="match status" value="1"/>
</dbReference>
<evidence type="ECO:0000313" key="14">
    <source>
        <dbReference type="Proteomes" id="UP000796880"/>
    </source>
</evidence>
<evidence type="ECO:0000256" key="3">
    <source>
        <dbReference type="ARBA" id="ARBA00022525"/>
    </source>
</evidence>
<evidence type="ECO:0008006" key="15">
    <source>
        <dbReference type="Google" id="ProtNLM"/>
    </source>
</evidence>
<dbReference type="Gene3D" id="3.40.50.200">
    <property type="entry name" value="Peptidase S8/S53 domain"/>
    <property type="match status" value="1"/>
</dbReference>
<evidence type="ECO:0000256" key="8">
    <source>
        <dbReference type="PIRSR" id="PIRSR615500-1"/>
    </source>
</evidence>
<keyword evidence="3" id="KW-0964">Secreted</keyword>
<feature type="active site" description="Charge relay system" evidence="8 9">
    <location>
        <position position="84"/>
    </location>
</feature>
<dbReference type="PROSITE" id="PS51892">
    <property type="entry name" value="SUBTILASE"/>
    <property type="match status" value="1"/>
</dbReference>
<dbReference type="InterPro" id="IPR010259">
    <property type="entry name" value="S8pro/Inhibitor_I9"/>
</dbReference>
<comment type="subcellular location">
    <subcellularLocation>
        <location evidence="1">Secreted</location>
    </subcellularLocation>
</comment>
<evidence type="ECO:0000256" key="9">
    <source>
        <dbReference type="PROSITE-ProRule" id="PRU01240"/>
    </source>
</evidence>
<evidence type="ECO:0000256" key="4">
    <source>
        <dbReference type="ARBA" id="ARBA00022670"/>
    </source>
</evidence>
<accession>A0A8K0E7P4</accession>
<evidence type="ECO:0000256" key="5">
    <source>
        <dbReference type="ARBA" id="ARBA00022729"/>
    </source>
</evidence>
<dbReference type="InterPro" id="IPR045051">
    <property type="entry name" value="SBT"/>
</dbReference>
<dbReference type="Gene3D" id="3.50.30.30">
    <property type="match status" value="1"/>
</dbReference>
<dbReference type="InterPro" id="IPR000209">
    <property type="entry name" value="Peptidase_S8/S53_dom"/>
</dbReference>
<dbReference type="InterPro" id="IPR041469">
    <property type="entry name" value="Subtilisin-like_FN3"/>
</dbReference>
<evidence type="ECO:0000259" key="12">
    <source>
        <dbReference type="Pfam" id="PF17766"/>
    </source>
</evidence>
<reference evidence="13" key="1">
    <citation type="submission" date="2020-03" db="EMBL/GenBank/DDBJ databases">
        <title>A high-quality chromosome-level genome assembly of a woody plant with both climbing and erect habits, Rhamnella rubrinervis.</title>
        <authorList>
            <person name="Lu Z."/>
            <person name="Yang Y."/>
            <person name="Zhu X."/>
            <person name="Sun Y."/>
        </authorList>
    </citation>
    <scope>NUCLEOTIDE SEQUENCE</scope>
    <source>
        <strain evidence="13">BYM</strain>
        <tissue evidence="13">Leaf</tissue>
    </source>
</reference>
<dbReference type="CDD" id="cd04852">
    <property type="entry name" value="Peptidases_S8_3"/>
    <property type="match status" value="1"/>
</dbReference>
<protein>
    <recommendedName>
        <fullName evidence="15">Cucumisin</fullName>
    </recommendedName>
</protein>
<dbReference type="Gene3D" id="3.30.70.80">
    <property type="entry name" value="Peptidase S8 propeptide/proteinase inhibitor I9"/>
    <property type="match status" value="1"/>
</dbReference>
<dbReference type="InterPro" id="IPR015500">
    <property type="entry name" value="Peptidase_S8_subtilisin-rel"/>
</dbReference>
<keyword evidence="14" id="KW-1185">Reference proteome</keyword>
<proteinExistence type="inferred from homology"/>
<dbReference type="PRINTS" id="PR00723">
    <property type="entry name" value="SUBTILISIN"/>
</dbReference>
<feature type="domain" description="Subtilisin-like protease fibronectin type-III" evidence="12">
    <location>
        <begin position="584"/>
        <end position="682"/>
    </location>
</feature>
<gene>
    <name evidence="13" type="ORF">FNV43_RR15606</name>
</gene>
<keyword evidence="5" id="KW-0732">Signal</keyword>
<evidence type="ECO:0000256" key="2">
    <source>
        <dbReference type="ARBA" id="ARBA00011073"/>
    </source>
</evidence>
<comment type="caution">
    <text evidence="13">The sequence shown here is derived from an EMBL/GenBank/DDBJ whole genome shotgun (WGS) entry which is preliminary data.</text>
</comment>
<dbReference type="InterPro" id="IPR023828">
    <property type="entry name" value="Peptidase_S8_Ser-AS"/>
</dbReference>
<evidence type="ECO:0000259" key="11">
    <source>
        <dbReference type="Pfam" id="PF05922"/>
    </source>
</evidence>
<dbReference type="InterPro" id="IPR036852">
    <property type="entry name" value="Peptidase_S8/S53_dom_sf"/>
</dbReference>
<dbReference type="GO" id="GO:0006508">
    <property type="term" value="P:proteolysis"/>
    <property type="evidence" value="ECO:0007669"/>
    <property type="project" value="UniProtKB-KW"/>
</dbReference>
<dbReference type="Gene3D" id="2.60.40.2310">
    <property type="match status" value="1"/>
</dbReference>
<feature type="domain" description="Inhibitor I9" evidence="11">
    <location>
        <begin position="5"/>
        <end position="53"/>
    </location>
</feature>
<keyword evidence="4 9" id="KW-0645">Protease</keyword>
<dbReference type="GO" id="GO:0005576">
    <property type="term" value="C:extracellular region"/>
    <property type="evidence" value="ECO:0007669"/>
    <property type="project" value="UniProtKB-SubCell"/>
</dbReference>
<dbReference type="PROSITE" id="PS00138">
    <property type="entry name" value="SUBTILASE_SER"/>
    <property type="match status" value="1"/>
</dbReference>
<name>A0A8K0E7P4_9ROSA</name>
<evidence type="ECO:0000256" key="6">
    <source>
        <dbReference type="ARBA" id="ARBA00022801"/>
    </source>
</evidence>
<keyword evidence="7 9" id="KW-0720">Serine protease</keyword>